<sequence length="121" mass="13958">MTVAFLQDAIGFFVVFDLTSDESFLEVSYWLDQIKIHGYCEDPDVILVGNKADCEDARVISRERAQELADKYSVPYIEISACTGQNVEESIAMLVEKVLLRMEKDDRTMSKIRRETSTYRF</sequence>
<evidence type="ECO:0000313" key="6">
    <source>
        <dbReference type="EMBL" id="CAF3919377.1"/>
    </source>
</evidence>
<dbReference type="SMART" id="SM00173">
    <property type="entry name" value="RAS"/>
    <property type="match status" value="1"/>
</dbReference>
<keyword evidence="2" id="KW-0547">Nucleotide-binding</keyword>
<dbReference type="EMBL" id="CAJNOG010000222">
    <property type="protein sequence ID" value="CAF1090842.1"/>
    <property type="molecule type" value="Genomic_DNA"/>
</dbReference>
<evidence type="ECO:0000256" key="1">
    <source>
        <dbReference type="ARBA" id="ARBA00006270"/>
    </source>
</evidence>
<dbReference type="InterPro" id="IPR050305">
    <property type="entry name" value="Small_GTPase_Rab"/>
</dbReference>
<gene>
    <name evidence="5" type="ORF">JYZ213_LOCUS20829</name>
    <name evidence="6" type="ORF">OXD698_LOCUS24932</name>
</gene>
<dbReference type="GO" id="GO:0003924">
    <property type="term" value="F:GTPase activity"/>
    <property type="evidence" value="ECO:0007669"/>
    <property type="project" value="InterPro"/>
</dbReference>
<dbReference type="PRINTS" id="PR00449">
    <property type="entry name" value="RASTRNSFRMNG"/>
</dbReference>
<keyword evidence="4" id="KW-0636">Prenylation</keyword>
<evidence type="ECO:0000313" key="7">
    <source>
        <dbReference type="Proteomes" id="UP000663845"/>
    </source>
</evidence>
<organism evidence="5 7">
    <name type="scientific">Adineta steineri</name>
    <dbReference type="NCBI Taxonomy" id="433720"/>
    <lineage>
        <taxon>Eukaryota</taxon>
        <taxon>Metazoa</taxon>
        <taxon>Spiralia</taxon>
        <taxon>Gnathifera</taxon>
        <taxon>Rotifera</taxon>
        <taxon>Eurotatoria</taxon>
        <taxon>Bdelloidea</taxon>
        <taxon>Adinetida</taxon>
        <taxon>Adinetidae</taxon>
        <taxon>Adineta</taxon>
    </lineage>
</organism>
<dbReference type="Gene3D" id="3.40.50.300">
    <property type="entry name" value="P-loop containing nucleotide triphosphate hydrolases"/>
    <property type="match status" value="1"/>
</dbReference>
<dbReference type="AlphaFoldDB" id="A0A814NAP9"/>
<dbReference type="SMART" id="SM00175">
    <property type="entry name" value="RAB"/>
    <property type="match status" value="1"/>
</dbReference>
<dbReference type="Pfam" id="PF00071">
    <property type="entry name" value="Ras"/>
    <property type="match status" value="1"/>
</dbReference>
<dbReference type="PROSITE" id="PS51421">
    <property type="entry name" value="RAS"/>
    <property type="match status" value="1"/>
</dbReference>
<protein>
    <submittedName>
        <fullName evidence="5">Uncharacterized protein</fullName>
    </submittedName>
</protein>
<dbReference type="PROSITE" id="PS51419">
    <property type="entry name" value="RAB"/>
    <property type="match status" value="1"/>
</dbReference>
<dbReference type="GO" id="GO:0005525">
    <property type="term" value="F:GTP binding"/>
    <property type="evidence" value="ECO:0007669"/>
    <property type="project" value="UniProtKB-KW"/>
</dbReference>
<evidence type="ECO:0000256" key="2">
    <source>
        <dbReference type="ARBA" id="ARBA00022741"/>
    </source>
</evidence>
<dbReference type="InterPro" id="IPR027417">
    <property type="entry name" value="P-loop_NTPase"/>
</dbReference>
<name>A0A814NAP9_9BILA</name>
<accession>A0A814NAP9</accession>
<evidence type="ECO:0000256" key="4">
    <source>
        <dbReference type="ARBA" id="ARBA00023289"/>
    </source>
</evidence>
<dbReference type="Proteomes" id="UP000663845">
    <property type="component" value="Unassembled WGS sequence"/>
</dbReference>
<comment type="caution">
    <text evidence="5">The sequence shown here is derived from an EMBL/GenBank/DDBJ whole genome shotgun (WGS) entry which is preliminary data.</text>
</comment>
<keyword evidence="4" id="KW-0449">Lipoprotein</keyword>
<evidence type="ECO:0000313" key="5">
    <source>
        <dbReference type="EMBL" id="CAF1090842.1"/>
    </source>
</evidence>
<dbReference type="Proteomes" id="UP000663844">
    <property type="component" value="Unassembled WGS sequence"/>
</dbReference>
<keyword evidence="3" id="KW-0342">GTP-binding</keyword>
<dbReference type="InterPro" id="IPR001806">
    <property type="entry name" value="Small_GTPase"/>
</dbReference>
<proteinExistence type="inferred from homology"/>
<evidence type="ECO:0000256" key="3">
    <source>
        <dbReference type="ARBA" id="ARBA00023134"/>
    </source>
</evidence>
<dbReference type="SUPFAM" id="SSF52540">
    <property type="entry name" value="P-loop containing nucleoside triphosphate hydrolases"/>
    <property type="match status" value="1"/>
</dbReference>
<dbReference type="PANTHER" id="PTHR47980">
    <property type="entry name" value="LD44762P"/>
    <property type="match status" value="1"/>
</dbReference>
<dbReference type="EMBL" id="CAJOAZ010002339">
    <property type="protein sequence ID" value="CAF3919377.1"/>
    <property type="molecule type" value="Genomic_DNA"/>
</dbReference>
<reference evidence="5" key="1">
    <citation type="submission" date="2021-02" db="EMBL/GenBank/DDBJ databases">
        <authorList>
            <person name="Nowell W R."/>
        </authorList>
    </citation>
    <scope>NUCLEOTIDE SEQUENCE</scope>
</reference>
<comment type="similarity">
    <text evidence="1">Belongs to the small GTPase superfamily. Rab family.</text>
</comment>